<evidence type="ECO:0000313" key="1">
    <source>
        <dbReference type="EMBL" id="CAD7008446.1"/>
    </source>
</evidence>
<comment type="caution">
    <text evidence="1">The sequence shown here is derived from an EMBL/GenBank/DDBJ whole genome shotgun (WGS) entry which is preliminary data.</text>
</comment>
<reference evidence="1" key="1">
    <citation type="submission" date="2020-11" db="EMBL/GenBank/DDBJ databases">
        <authorList>
            <person name="Whitehead M."/>
        </authorList>
    </citation>
    <scope>NUCLEOTIDE SEQUENCE</scope>
    <source>
        <strain evidence="1">EGII</strain>
    </source>
</reference>
<evidence type="ECO:0000313" key="2">
    <source>
        <dbReference type="Proteomes" id="UP000606786"/>
    </source>
</evidence>
<dbReference type="Proteomes" id="UP000606786">
    <property type="component" value="Unassembled WGS sequence"/>
</dbReference>
<gene>
    <name evidence="1" type="ORF">CCAP1982_LOCUS16682</name>
</gene>
<dbReference type="AlphaFoldDB" id="A0A811V6Z6"/>
<accession>A0A811V6Z6</accession>
<keyword evidence="2" id="KW-1185">Reference proteome</keyword>
<feature type="non-terminal residue" evidence="1">
    <location>
        <position position="51"/>
    </location>
</feature>
<proteinExistence type="predicted"/>
<feature type="non-terminal residue" evidence="1">
    <location>
        <position position="1"/>
    </location>
</feature>
<organism evidence="1 2">
    <name type="scientific">Ceratitis capitata</name>
    <name type="common">Mediterranean fruit fly</name>
    <name type="synonym">Tephritis capitata</name>
    <dbReference type="NCBI Taxonomy" id="7213"/>
    <lineage>
        <taxon>Eukaryota</taxon>
        <taxon>Metazoa</taxon>
        <taxon>Ecdysozoa</taxon>
        <taxon>Arthropoda</taxon>
        <taxon>Hexapoda</taxon>
        <taxon>Insecta</taxon>
        <taxon>Pterygota</taxon>
        <taxon>Neoptera</taxon>
        <taxon>Endopterygota</taxon>
        <taxon>Diptera</taxon>
        <taxon>Brachycera</taxon>
        <taxon>Muscomorpha</taxon>
        <taxon>Tephritoidea</taxon>
        <taxon>Tephritidae</taxon>
        <taxon>Ceratitis</taxon>
        <taxon>Ceratitis</taxon>
    </lineage>
</organism>
<protein>
    <submittedName>
        <fullName evidence="1">(Mediterranean fruit fly) hypothetical protein</fullName>
    </submittedName>
</protein>
<name>A0A811V6Z6_CERCA</name>
<dbReference type="EMBL" id="CAJHJT010000045">
    <property type="protein sequence ID" value="CAD7008446.1"/>
    <property type="molecule type" value="Genomic_DNA"/>
</dbReference>
<sequence length="51" mass="6152">CNREVLRIRQKYTMVKRLRPECNAMVVVVVVWRTTHKETNVCECHLLRIVK</sequence>